<evidence type="ECO:0000313" key="1">
    <source>
        <dbReference type="EMBL" id="NJR77888.1"/>
    </source>
</evidence>
<accession>A0ABX1CLT5</accession>
<protein>
    <submittedName>
        <fullName evidence="1">Gamma-glutamyl-gamma-aminobutyrate hydrolase family protein</fullName>
    </submittedName>
</protein>
<sequence>MLCCNEVAARPVQVVASRFVAPLDRLAEATVVLVPALAEASDVAGLSQLLDGLLLTGSRSHVSPERYGGAEAVAEDQRDRDRDEVALRLSAAMIEAGRPVFGICRGFQELNVLFGGTLSADCAGAHHRGEHWPFDEQFDHRHDIELHPGGRLARMSGHRRATVNSVHEQGVDRLGTGLAVEAVASDDGLVEAFSAEPCGGTVMAVQWHPEWDVAACAPSRAFFAMMHAALRGQTGSQPAGAARIT</sequence>
<dbReference type="Gene3D" id="3.40.50.880">
    <property type="match status" value="1"/>
</dbReference>
<proteinExistence type="predicted"/>
<dbReference type="SUPFAM" id="SSF52317">
    <property type="entry name" value="Class I glutamine amidotransferase-like"/>
    <property type="match status" value="1"/>
</dbReference>
<dbReference type="PROSITE" id="PS51273">
    <property type="entry name" value="GATASE_TYPE_1"/>
    <property type="match status" value="1"/>
</dbReference>
<keyword evidence="2" id="KW-1185">Reference proteome</keyword>
<name>A0ABX1CLT5_9SPHN</name>
<gene>
    <name evidence="1" type="ORF">HBH26_04560</name>
</gene>
<dbReference type="GO" id="GO:0016787">
    <property type="term" value="F:hydrolase activity"/>
    <property type="evidence" value="ECO:0007669"/>
    <property type="project" value="UniProtKB-KW"/>
</dbReference>
<organism evidence="1 2">
    <name type="scientific">Sphingomonas corticis</name>
    <dbReference type="NCBI Taxonomy" id="2722791"/>
    <lineage>
        <taxon>Bacteria</taxon>
        <taxon>Pseudomonadati</taxon>
        <taxon>Pseudomonadota</taxon>
        <taxon>Alphaproteobacteria</taxon>
        <taxon>Sphingomonadales</taxon>
        <taxon>Sphingomonadaceae</taxon>
        <taxon>Sphingomonas</taxon>
    </lineage>
</organism>
<comment type="caution">
    <text evidence="1">The sequence shown here is derived from an EMBL/GenBank/DDBJ whole genome shotgun (WGS) entry which is preliminary data.</text>
</comment>
<dbReference type="EMBL" id="JAAVJH010000002">
    <property type="protein sequence ID" value="NJR77888.1"/>
    <property type="molecule type" value="Genomic_DNA"/>
</dbReference>
<dbReference type="Proteomes" id="UP000732399">
    <property type="component" value="Unassembled WGS sequence"/>
</dbReference>
<evidence type="ECO:0000313" key="2">
    <source>
        <dbReference type="Proteomes" id="UP000732399"/>
    </source>
</evidence>
<dbReference type="InterPro" id="IPR044668">
    <property type="entry name" value="PuuD-like"/>
</dbReference>
<dbReference type="PANTHER" id="PTHR43235:SF1">
    <property type="entry name" value="GLUTAMINE AMIDOTRANSFERASE PB2B2.05-RELATED"/>
    <property type="match status" value="1"/>
</dbReference>
<reference evidence="1 2" key="1">
    <citation type="submission" date="2020-03" db="EMBL/GenBank/DDBJ databases">
        <authorList>
            <person name="Wang L."/>
            <person name="He N."/>
            <person name="Li Y."/>
            <person name="Fang Y."/>
            <person name="Zhang F."/>
        </authorList>
    </citation>
    <scope>NUCLEOTIDE SEQUENCE [LARGE SCALE GENOMIC DNA]</scope>
    <source>
        <strain evidence="1 2">36D10-4-7</strain>
    </source>
</reference>
<dbReference type="Pfam" id="PF07722">
    <property type="entry name" value="Peptidase_C26"/>
    <property type="match status" value="1"/>
</dbReference>
<dbReference type="InterPro" id="IPR029062">
    <property type="entry name" value="Class_I_gatase-like"/>
</dbReference>
<keyword evidence="1" id="KW-0378">Hydrolase</keyword>
<dbReference type="PANTHER" id="PTHR43235">
    <property type="entry name" value="GLUTAMINE AMIDOTRANSFERASE PB2B2.05-RELATED"/>
    <property type="match status" value="1"/>
</dbReference>
<dbReference type="InterPro" id="IPR011697">
    <property type="entry name" value="Peptidase_C26"/>
</dbReference>